<keyword evidence="3" id="KW-1185">Reference proteome</keyword>
<feature type="region of interest" description="Disordered" evidence="1">
    <location>
        <begin position="14"/>
        <end position="52"/>
    </location>
</feature>
<organism evidence="2 3">
    <name type="scientific">Datura stramonium</name>
    <name type="common">Jimsonweed</name>
    <name type="synonym">Common thornapple</name>
    <dbReference type="NCBI Taxonomy" id="4076"/>
    <lineage>
        <taxon>Eukaryota</taxon>
        <taxon>Viridiplantae</taxon>
        <taxon>Streptophyta</taxon>
        <taxon>Embryophyta</taxon>
        <taxon>Tracheophyta</taxon>
        <taxon>Spermatophyta</taxon>
        <taxon>Magnoliopsida</taxon>
        <taxon>eudicotyledons</taxon>
        <taxon>Gunneridae</taxon>
        <taxon>Pentapetalae</taxon>
        <taxon>asterids</taxon>
        <taxon>lamiids</taxon>
        <taxon>Solanales</taxon>
        <taxon>Solanaceae</taxon>
        <taxon>Solanoideae</taxon>
        <taxon>Datureae</taxon>
        <taxon>Datura</taxon>
    </lineage>
</organism>
<feature type="compositionally biased region" description="Low complexity" evidence="1">
    <location>
        <begin position="36"/>
        <end position="52"/>
    </location>
</feature>
<evidence type="ECO:0000313" key="3">
    <source>
        <dbReference type="Proteomes" id="UP000823775"/>
    </source>
</evidence>
<dbReference type="EMBL" id="JACEIK010003984">
    <property type="protein sequence ID" value="MCD9643749.1"/>
    <property type="molecule type" value="Genomic_DNA"/>
</dbReference>
<proteinExistence type="predicted"/>
<evidence type="ECO:0000256" key="1">
    <source>
        <dbReference type="SAM" id="MobiDB-lite"/>
    </source>
</evidence>
<protein>
    <submittedName>
        <fullName evidence="2">Uncharacterized protein</fullName>
    </submittedName>
</protein>
<dbReference type="Proteomes" id="UP000823775">
    <property type="component" value="Unassembled WGS sequence"/>
</dbReference>
<comment type="caution">
    <text evidence="2">The sequence shown here is derived from an EMBL/GenBank/DDBJ whole genome shotgun (WGS) entry which is preliminary data.</text>
</comment>
<evidence type="ECO:0000313" key="2">
    <source>
        <dbReference type="EMBL" id="MCD9643749.1"/>
    </source>
</evidence>
<sequence length="108" mass="11851">MNLPDVIDKACLEGQLPPHKGANQPIEKSAAKDSYSDIISSSPNSTSLKSSSADVRQLKEAIKANHTTHNGVLVVMYKASDYYEIMAAECKFMIVGFMQNLEYEGIPK</sequence>
<gene>
    <name evidence="2" type="ORF">HAX54_031418</name>
</gene>
<name>A0ABS8VCE3_DATST</name>
<accession>A0ABS8VCE3</accession>
<reference evidence="2 3" key="1">
    <citation type="journal article" date="2021" name="BMC Genomics">
        <title>Datura genome reveals duplications of psychoactive alkaloid biosynthetic genes and high mutation rate following tissue culture.</title>
        <authorList>
            <person name="Rajewski A."/>
            <person name="Carter-House D."/>
            <person name="Stajich J."/>
            <person name="Litt A."/>
        </authorList>
    </citation>
    <scope>NUCLEOTIDE SEQUENCE [LARGE SCALE GENOMIC DNA]</scope>
    <source>
        <strain evidence="2">AR-01</strain>
    </source>
</reference>